<dbReference type="Proteomes" id="UP000075025">
    <property type="component" value="Unassembled WGS sequence"/>
</dbReference>
<name>A0A147EU18_MICTE</name>
<dbReference type="RefSeq" id="WP_058624895.1">
    <property type="nucleotide sequence ID" value="NZ_LDRT01000125.1"/>
</dbReference>
<dbReference type="Pfam" id="PF20242">
    <property type="entry name" value="Emfourin"/>
    <property type="match status" value="1"/>
</dbReference>
<dbReference type="PATRIC" id="fig|2033.6.peg.603"/>
<evidence type="ECO:0000313" key="2">
    <source>
        <dbReference type="Proteomes" id="UP000075025"/>
    </source>
</evidence>
<dbReference type="InterPro" id="IPR049457">
    <property type="entry name" value="Emfourin"/>
</dbReference>
<gene>
    <name evidence="1" type="ORF">NS220_15430</name>
</gene>
<protein>
    <recommendedName>
        <fullName evidence="3">FOG: TPR repeat, SEL1 subfamily</fullName>
    </recommendedName>
</protein>
<proteinExistence type="predicted"/>
<accession>A0A147EU18</accession>
<sequence length="108" mass="11951">MPGADSDERFAILVVRSGGVAGLSKQWRAEPDPELAPHWRELVESCPWDAPAVPTSGADRYQWRIEVHRGDTAVHRARLSDAQVEGPWRSLVDEVRQAASPGSRGRAR</sequence>
<dbReference type="AlphaFoldDB" id="A0A147EU18"/>
<dbReference type="OrthoDB" id="4947318at2"/>
<comment type="caution">
    <text evidence="1">The sequence shown here is derived from an EMBL/GenBank/DDBJ whole genome shotgun (WGS) entry which is preliminary data.</text>
</comment>
<dbReference type="EMBL" id="LDRT01000125">
    <property type="protein sequence ID" value="KTR90227.1"/>
    <property type="molecule type" value="Genomic_DNA"/>
</dbReference>
<evidence type="ECO:0008006" key="3">
    <source>
        <dbReference type="Google" id="ProtNLM"/>
    </source>
</evidence>
<evidence type="ECO:0000313" key="1">
    <source>
        <dbReference type="EMBL" id="KTR90227.1"/>
    </source>
</evidence>
<organism evidence="1 2">
    <name type="scientific">Microbacterium testaceum</name>
    <name type="common">Aureobacterium testaceum</name>
    <name type="synonym">Brevibacterium testaceum</name>
    <dbReference type="NCBI Taxonomy" id="2033"/>
    <lineage>
        <taxon>Bacteria</taxon>
        <taxon>Bacillati</taxon>
        <taxon>Actinomycetota</taxon>
        <taxon>Actinomycetes</taxon>
        <taxon>Micrococcales</taxon>
        <taxon>Microbacteriaceae</taxon>
        <taxon>Microbacterium</taxon>
    </lineage>
</organism>
<reference evidence="1 2" key="1">
    <citation type="journal article" date="2016" name="Front. Microbiol.">
        <title>Genomic Resource of Rice Seed Associated Bacteria.</title>
        <authorList>
            <person name="Midha S."/>
            <person name="Bansal K."/>
            <person name="Sharma S."/>
            <person name="Kumar N."/>
            <person name="Patil P.P."/>
            <person name="Chaudhry V."/>
            <person name="Patil P.B."/>
        </authorList>
    </citation>
    <scope>NUCLEOTIDE SEQUENCE [LARGE SCALE GENOMIC DNA]</scope>
    <source>
        <strain evidence="1 2">NS220</strain>
    </source>
</reference>